<keyword evidence="2" id="KW-1185">Reference proteome</keyword>
<comment type="caution">
    <text evidence="1">The sequence shown here is derived from an EMBL/GenBank/DDBJ whole genome shotgun (WGS) entry which is preliminary data.</text>
</comment>
<dbReference type="Proteomes" id="UP000317494">
    <property type="component" value="Unassembled WGS sequence"/>
</dbReference>
<dbReference type="VEuPathDB" id="FungiDB:SeMB42_g00695"/>
<evidence type="ECO:0000313" key="2">
    <source>
        <dbReference type="Proteomes" id="UP000317494"/>
    </source>
</evidence>
<gene>
    <name evidence="1" type="ORF">SeMB42_g00695</name>
</gene>
<proteinExistence type="predicted"/>
<dbReference type="EMBL" id="QEAN01000014">
    <property type="protein sequence ID" value="TPX53583.1"/>
    <property type="molecule type" value="Genomic_DNA"/>
</dbReference>
<dbReference type="Gene3D" id="2.170.15.10">
    <property type="entry name" value="Proaerolysin, chain A, domain 3"/>
    <property type="match status" value="1"/>
</dbReference>
<dbReference type="AlphaFoldDB" id="A0A507DPR0"/>
<reference evidence="1 2" key="1">
    <citation type="journal article" date="2019" name="Sci. Rep.">
        <title>Comparative genomics of chytrid fungi reveal insights into the obligate biotrophic and pathogenic lifestyle of Synchytrium endobioticum.</title>
        <authorList>
            <person name="van de Vossenberg B.T.L.H."/>
            <person name="Warris S."/>
            <person name="Nguyen H.D.T."/>
            <person name="van Gent-Pelzer M.P.E."/>
            <person name="Joly D.L."/>
            <person name="van de Geest H.C."/>
            <person name="Bonants P.J.M."/>
            <person name="Smith D.S."/>
            <person name="Levesque C.A."/>
            <person name="van der Lee T.A.J."/>
        </authorList>
    </citation>
    <scope>NUCLEOTIDE SEQUENCE [LARGE SCALE GENOMIC DNA]</scope>
    <source>
        <strain evidence="1 2">MB42</strain>
    </source>
</reference>
<accession>A0A507DPR0</accession>
<sequence>MHIDVVKPHAVNYVETFSDYILDVSSGRLETRPFDIMMTGTAINLSPVMQSVTVSWSRVTSESTHWKIAHSQFITAATPLSLGIPVLGHSVSFSSTTKIAEAFNDGQGINKATTLNVRNTFKVPPFSMMHGWVAAQQGKHTGARFSIKYNRHILSSPPMTVSFWLNGTWDVVSYLDARVCWSPIQSVFNATAIVTGNCSLPSFGPLDERWKPLARADATSTVAATATAVL</sequence>
<name>A0A507DPR0_9FUNG</name>
<organism evidence="1 2">
    <name type="scientific">Synchytrium endobioticum</name>
    <dbReference type="NCBI Taxonomy" id="286115"/>
    <lineage>
        <taxon>Eukaryota</taxon>
        <taxon>Fungi</taxon>
        <taxon>Fungi incertae sedis</taxon>
        <taxon>Chytridiomycota</taxon>
        <taxon>Chytridiomycota incertae sedis</taxon>
        <taxon>Chytridiomycetes</taxon>
        <taxon>Synchytriales</taxon>
        <taxon>Synchytriaceae</taxon>
        <taxon>Synchytrium</taxon>
    </lineage>
</organism>
<evidence type="ECO:0000313" key="1">
    <source>
        <dbReference type="EMBL" id="TPX53583.1"/>
    </source>
</evidence>
<protein>
    <submittedName>
        <fullName evidence="1">Uncharacterized protein</fullName>
    </submittedName>
</protein>